<protein>
    <submittedName>
        <fullName evidence="2">Uncharacterized protein</fullName>
    </submittedName>
</protein>
<feature type="non-terminal residue" evidence="2">
    <location>
        <position position="1"/>
    </location>
</feature>
<evidence type="ECO:0000313" key="2">
    <source>
        <dbReference type="EMBL" id="CAK9138799.1"/>
    </source>
</evidence>
<accession>A0ABC8R1F6</accession>
<dbReference type="AlphaFoldDB" id="A0ABC8R1F6"/>
<proteinExistence type="predicted"/>
<sequence>SSRPALKVLPPAITIPTPSRPKSPATTGGFTINRYKNMETEAYRPTTPGNSPGAGHNGPPRTPH</sequence>
<dbReference type="EMBL" id="CAUOFW020000917">
    <property type="protein sequence ID" value="CAK9138799.1"/>
    <property type="molecule type" value="Genomic_DNA"/>
</dbReference>
<organism evidence="2 3">
    <name type="scientific">Ilex paraguariensis</name>
    <name type="common">yerba mate</name>
    <dbReference type="NCBI Taxonomy" id="185542"/>
    <lineage>
        <taxon>Eukaryota</taxon>
        <taxon>Viridiplantae</taxon>
        <taxon>Streptophyta</taxon>
        <taxon>Embryophyta</taxon>
        <taxon>Tracheophyta</taxon>
        <taxon>Spermatophyta</taxon>
        <taxon>Magnoliopsida</taxon>
        <taxon>eudicotyledons</taxon>
        <taxon>Gunneridae</taxon>
        <taxon>Pentapetalae</taxon>
        <taxon>asterids</taxon>
        <taxon>campanulids</taxon>
        <taxon>Aquifoliales</taxon>
        <taxon>Aquifoliaceae</taxon>
        <taxon>Ilex</taxon>
    </lineage>
</organism>
<evidence type="ECO:0000256" key="1">
    <source>
        <dbReference type="SAM" id="MobiDB-lite"/>
    </source>
</evidence>
<feature type="region of interest" description="Disordered" evidence="1">
    <location>
        <begin position="1"/>
        <end position="64"/>
    </location>
</feature>
<evidence type="ECO:0000313" key="3">
    <source>
        <dbReference type="Proteomes" id="UP001642360"/>
    </source>
</evidence>
<keyword evidence="3" id="KW-1185">Reference proteome</keyword>
<gene>
    <name evidence="2" type="ORF">ILEXP_LOCUS6155</name>
</gene>
<name>A0ABC8R1F6_9AQUA</name>
<dbReference type="Proteomes" id="UP001642360">
    <property type="component" value="Unassembled WGS sequence"/>
</dbReference>
<reference evidence="2 3" key="1">
    <citation type="submission" date="2024-02" db="EMBL/GenBank/DDBJ databases">
        <authorList>
            <person name="Vignale AGUSTIN F."/>
            <person name="Sosa J E."/>
            <person name="Modenutti C."/>
        </authorList>
    </citation>
    <scope>NUCLEOTIDE SEQUENCE [LARGE SCALE GENOMIC DNA]</scope>
</reference>
<comment type="caution">
    <text evidence="2">The sequence shown here is derived from an EMBL/GenBank/DDBJ whole genome shotgun (WGS) entry which is preliminary data.</text>
</comment>